<reference evidence="2 3" key="2">
    <citation type="journal article" date="2016" name="Genome Announc.">
        <title>Permanent Draft Genome Sequences for Two Variants of Frankia sp. Strain CpI1, the First Frankia Strain Isolated from Root Nodules of Comptonia peregrina.</title>
        <authorList>
            <person name="Oshone R."/>
            <person name="Hurst S.G.IV."/>
            <person name="Abebe-Akele F."/>
            <person name="Simpson S."/>
            <person name="Morris K."/>
            <person name="Thomas W.K."/>
            <person name="Tisa L.S."/>
        </authorList>
    </citation>
    <scope>NUCLEOTIDE SEQUENCE [LARGE SCALE GENOMIC DNA]</scope>
    <source>
        <strain evidence="3">CpI1-S</strain>
    </source>
</reference>
<sequence>MQAGHPWCGGDLVACDDQSTIRAGLAARAPIPGCDYKQTRWKRRATNQNRGIRVDDVMDMQPCLATLLASIVELRKAAGLSQAQLASRVRYQPSYLSKAERGLLGVPSQSLISAIDAELNAGGRLVELRRHAWLEDKGSQAGITWSRALEEVDTTDRRQLMVGGSAAAAGPAASPQLPAPVPSPGGVGRRAGGGVDLSGRWWTAWQTFRDGEEIHSSQEASLEQSGAKIHIEAITRGLPTEEGGYLWWGELQIFDEEIIMGWYVSSEGPVRSKGSLFLALNPHGDRLTGRWVGLSYDGMFIEGWGAVARDEQTALALIERLKKQYPKVA</sequence>
<name>A0A0D8B5F2_9ACTN</name>
<dbReference type="Proteomes" id="UP000032545">
    <property type="component" value="Unassembled WGS sequence"/>
</dbReference>
<dbReference type="InterPro" id="IPR010982">
    <property type="entry name" value="Lambda_DNA-bd_dom_sf"/>
</dbReference>
<organism evidence="2 3">
    <name type="scientific">Frankia torreyi</name>
    <dbReference type="NCBI Taxonomy" id="1856"/>
    <lineage>
        <taxon>Bacteria</taxon>
        <taxon>Bacillati</taxon>
        <taxon>Actinomycetota</taxon>
        <taxon>Actinomycetes</taxon>
        <taxon>Frankiales</taxon>
        <taxon>Frankiaceae</taxon>
        <taxon>Frankia</taxon>
    </lineage>
</organism>
<keyword evidence="3" id="KW-1185">Reference proteome</keyword>
<evidence type="ECO:0000313" key="2">
    <source>
        <dbReference type="EMBL" id="KJE19406.1"/>
    </source>
</evidence>
<dbReference type="AlphaFoldDB" id="A0A0D8B5F2"/>
<dbReference type="PATRIC" id="fig|1502723.3.peg.846"/>
<proteinExistence type="predicted"/>
<reference evidence="3" key="1">
    <citation type="submission" date="2015-02" db="EMBL/GenBank/DDBJ databases">
        <title>Draft Genome of Frankia sp. CpI1-S.</title>
        <authorList>
            <person name="Oshone R.T."/>
            <person name="Ngom M."/>
            <person name="Ghodhbane-Gtari F."/>
            <person name="Gtari M."/>
            <person name="Morris K."/>
            <person name="Thomas K."/>
            <person name="Sen A."/>
            <person name="Tisa L.S."/>
        </authorList>
    </citation>
    <scope>NUCLEOTIDE SEQUENCE [LARGE SCALE GENOMIC DNA]</scope>
    <source>
        <strain evidence="3">CpI1-S</strain>
    </source>
</reference>
<dbReference type="Gene3D" id="1.10.260.40">
    <property type="entry name" value="lambda repressor-like DNA-binding domains"/>
    <property type="match status" value="1"/>
</dbReference>
<gene>
    <name evidence="2" type="ORF">FF36_06310</name>
</gene>
<dbReference type="SMART" id="SM00530">
    <property type="entry name" value="HTH_XRE"/>
    <property type="match status" value="1"/>
</dbReference>
<feature type="domain" description="HTH cro/C1-type" evidence="1">
    <location>
        <begin position="71"/>
        <end position="128"/>
    </location>
</feature>
<dbReference type="EMBL" id="JYFN01000110">
    <property type="protein sequence ID" value="KJE19406.1"/>
    <property type="molecule type" value="Genomic_DNA"/>
</dbReference>
<dbReference type="CDD" id="cd00093">
    <property type="entry name" value="HTH_XRE"/>
    <property type="match status" value="1"/>
</dbReference>
<dbReference type="GO" id="GO:0003677">
    <property type="term" value="F:DNA binding"/>
    <property type="evidence" value="ECO:0007669"/>
    <property type="project" value="InterPro"/>
</dbReference>
<comment type="caution">
    <text evidence="2">The sequence shown here is derived from an EMBL/GenBank/DDBJ whole genome shotgun (WGS) entry which is preliminary data.</text>
</comment>
<protein>
    <submittedName>
        <fullName evidence="2">Helix-turn-helix domain</fullName>
    </submittedName>
</protein>
<evidence type="ECO:0000313" key="3">
    <source>
        <dbReference type="Proteomes" id="UP000032545"/>
    </source>
</evidence>
<dbReference type="PROSITE" id="PS50943">
    <property type="entry name" value="HTH_CROC1"/>
    <property type="match status" value="1"/>
</dbReference>
<dbReference type="InterPro" id="IPR001387">
    <property type="entry name" value="Cro/C1-type_HTH"/>
</dbReference>
<accession>A0A0D8B5F2</accession>
<dbReference type="Pfam" id="PF13560">
    <property type="entry name" value="HTH_31"/>
    <property type="match status" value="1"/>
</dbReference>
<dbReference type="SUPFAM" id="SSF47413">
    <property type="entry name" value="lambda repressor-like DNA-binding domains"/>
    <property type="match status" value="1"/>
</dbReference>
<evidence type="ECO:0000259" key="1">
    <source>
        <dbReference type="PROSITE" id="PS50943"/>
    </source>
</evidence>